<feature type="signal peptide" evidence="1">
    <location>
        <begin position="1"/>
        <end position="26"/>
    </location>
</feature>
<keyword evidence="3" id="KW-1185">Reference proteome</keyword>
<protein>
    <recommendedName>
        <fullName evidence="4">Lipoprotein</fullName>
    </recommendedName>
</protein>
<dbReference type="Proteomes" id="UP000054770">
    <property type="component" value="Unassembled WGS sequence"/>
</dbReference>
<evidence type="ECO:0000256" key="1">
    <source>
        <dbReference type="SAM" id="SignalP"/>
    </source>
</evidence>
<sequence>MRRINGCLFIVLLLSGCLSIPPEQTASVPTPVCNSPKQCEAMWAAAQAWVSLVGKMQLSEQSPDSITTFRRTPGDPTTMTGTVIKRARPDGYYELVAQFDCESQSPSCAKLRESGVALFNTMVSAAGQAAGV</sequence>
<keyword evidence="1" id="KW-0732">Signal</keyword>
<dbReference type="OrthoDB" id="9133346at2"/>
<accession>A0A158IIR9</accession>
<reference evidence="2" key="1">
    <citation type="submission" date="2016-01" db="EMBL/GenBank/DDBJ databases">
        <authorList>
            <person name="Peeters C."/>
        </authorList>
    </citation>
    <scope>NUCLEOTIDE SEQUENCE [LARGE SCALE GENOMIC DNA]</scope>
    <source>
        <strain evidence="2">LMG 22940</strain>
    </source>
</reference>
<evidence type="ECO:0000313" key="2">
    <source>
        <dbReference type="EMBL" id="SAL56522.1"/>
    </source>
</evidence>
<evidence type="ECO:0008006" key="4">
    <source>
        <dbReference type="Google" id="ProtNLM"/>
    </source>
</evidence>
<dbReference type="RefSeq" id="WP_125482932.1">
    <property type="nucleotide sequence ID" value="NZ_FCON02000024.1"/>
</dbReference>
<dbReference type="AlphaFoldDB" id="A0A158IIR9"/>
<organism evidence="2 3">
    <name type="scientific">Caballeronia choica</name>
    <dbReference type="NCBI Taxonomy" id="326476"/>
    <lineage>
        <taxon>Bacteria</taxon>
        <taxon>Pseudomonadati</taxon>
        <taxon>Pseudomonadota</taxon>
        <taxon>Betaproteobacteria</taxon>
        <taxon>Burkholderiales</taxon>
        <taxon>Burkholderiaceae</taxon>
        <taxon>Caballeronia</taxon>
    </lineage>
</organism>
<dbReference type="PROSITE" id="PS51257">
    <property type="entry name" value="PROKAR_LIPOPROTEIN"/>
    <property type="match status" value="1"/>
</dbReference>
<evidence type="ECO:0000313" key="3">
    <source>
        <dbReference type="Proteomes" id="UP000054770"/>
    </source>
</evidence>
<proteinExistence type="predicted"/>
<gene>
    <name evidence="2" type="ORF">AWB68_02745</name>
</gene>
<dbReference type="EMBL" id="FCON02000024">
    <property type="protein sequence ID" value="SAL56522.1"/>
    <property type="molecule type" value="Genomic_DNA"/>
</dbReference>
<comment type="caution">
    <text evidence="2">The sequence shown here is derived from an EMBL/GenBank/DDBJ whole genome shotgun (WGS) entry which is preliminary data.</text>
</comment>
<name>A0A158IIR9_9BURK</name>
<feature type="chain" id="PRO_5011114687" description="Lipoprotein" evidence="1">
    <location>
        <begin position="27"/>
        <end position="132"/>
    </location>
</feature>